<dbReference type="EMBL" id="CP097511">
    <property type="protein sequence ID" value="URE42666.1"/>
    <property type="molecule type" value="Genomic_DNA"/>
</dbReference>
<feature type="compositionally biased region" description="Low complexity" evidence="2">
    <location>
        <begin position="1545"/>
        <end position="1557"/>
    </location>
</feature>
<evidence type="ECO:0000313" key="4">
    <source>
        <dbReference type="EMBL" id="URE42666.1"/>
    </source>
</evidence>
<feature type="compositionally biased region" description="Basic and acidic residues" evidence="2">
    <location>
        <begin position="1161"/>
        <end position="1176"/>
    </location>
</feature>
<evidence type="ECO:0000256" key="2">
    <source>
        <dbReference type="SAM" id="MobiDB-lite"/>
    </source>
</evidence>
<organism evidence="4 5">
    <name type="scientific">Musa troglodytarum</name>
    <name type="common">fe'i banana</name>
    <dbReference type="NCBI Taxonomy" id="320322"/>
    <lineage>
        <taxon>Eukaryota</taxon>
        <taxon>Viridiplantae</taxon>
        <taxon>Streptophyta</taxon>
        <taxon>Embryophyta</taxon>
        <taxon>Tracheophyta</taxon>
        <taxon>Spermatophyta</taxon>
        <taxon>Magnoliopsida</taxon>
        <taxon>Liliopsida</taxon>
        <taxon>Zingiberales</taxon>
        <taxon>Musaceae</taxon>
        <taxon>Musa</taxon>
    </lineage>
</organism>
<sequence length="1841" mass="204963">MFLFQSNGVPGILIGVSLGFSCPKECGKTDGWFCSFIAPIRSTKMPRYDDRHGNTRLYVGRISYRTRSRDLEDLFSRYGRVRNVDMKRDFAFVEFSDPRDADDARHSLDGREFDGSRIICHGVLVDLEVLVTMQEEDLLLVLAVASIVELMGTGLVTAKQETGKTGVIAVEREVMWKEIARIVLETSDVGEVIHDHLLAVVGAGVEAIAEVAVTVFLRTKLLCIFSRSRSPAREGRGVDRENGWRSRSPQYSRSPRKSPPLKERKHSPSPDVSRSPKGRMSPPLKEEAEPNGSDYDQSPRRGNSRSPMSQERESPRSRRYRSPPPKEEAELNIADYDQSPRRGNSRSPMNQERESPRRGNSRSRSRSPMSQERESPRSRRYGSPAANGGSPSPRDNAGDNKRYASPRGSEPGTSLEPLPQFLLPVIEFCSSTVLLSENKRNTSLSAWTPFSTHYKEKKSRKFPAAFRSRDETATYPFRGAHHAACHTGGDLGARNPGTGVATWTSASAPTEPHPANLKPDLDLLFSTGCLSFLRLQIKRMSAVACNFDNTTTIHALVRFKWFKRIKTGLLKDKDYGDKKTSHAIFTSKRTVGYSVQAKLEDMPESDNNKFGHDLTSRNSSNSMSGVPIKKRLFRLTQQSSPIPQEPDVPGQDCGPVCLEPESTTSDNSTHPTFTIPPEPPAYKEDIEMKSSSVKYAYLPNSLWQLTSSLDAKNNTHKLVNQVRPETCLSDLPLAPQRTFSETNAKVCTANSVSRLNLDLNMPVDVWDANVNGSVLECSMHKVLNDSDKCQEKLEACTKQTIPLRINGTDMTSTKSISGRCHYDQRLSNLGMPAEKHKSADLGLDLQLKPPSRPELCINWSAVAPDLSLSLRGNVSNSSKNIKPEPYIGNSDKDSMNCHLGKPKIVGLGHVKPEPSNQNYQDETSKKTFASDQKQEARSLVKMEPPKDQSREFYNRPAVGMLNTESDNNKPTQHMEVSGTVEAIDLNSVIVPDEKVCEVDGSVMIVNTNINTDQRTCVASASVVNSSHVESCKVEETLNSICNLEHTEGSATKGADLNADSVVLGVKENLVGYVNSEDFCLPSDPYHESAGPVALDGMSEGSAEMDCSDGEYYTSSKSVAEGKLHLDSTGETLVGEKKQESMDVSSEIQENPADSQSPYDSHFPRDEVLTHGADTGDFKNRNILLHGAFESSSDEGEKADKDRDLVPFGAIESSSVEGEKADSKIAASSTAPEDVTFKMPSILVVSNETLLQASDVRTSHSDETSDGNLCNDKNDTGSSLTTDLLESSGGRVPTISRGTRPTKPSEKANKKVKRSLIKSRSAGSSSSEVVKTSKDDVSSQQVKAKEADVPVSNPLPSELELDSNGLADQHVDNMDKSNQIRKVSSLGTNKSSSEKTKLSASRLVISQTDRVGLIDKSHRWERSDSQGCRGERCNDRFLKYRSNDQDQLTRKRGYGLVNTRRDGNQMSVYGRDSGPRYAPKVNDSKGYRFFRPCSDQEVPLRIVADASVGSTGKSIRSFVDDEQRHRTRFPYRRRSPGPCDRGVQISGRPSREVSPSRSVGRHVPDIPISFLPNEMIDPFLYGDPCVKYEQAENHSMWRERSLSPTQRRGPPIHFPRMRSPCQFSPPRRSPHMGYGGHLEMMQHRSPPVVKIDQMRSPPRRLCLPEYAMVRNDLPHSCLPNDMREMRELDLPRPGRGSQRNIRRFDLSGQQEVAEDYFGSLHFAQPLPLPHAEDELPDRRKFDDNCSYHRSYGDHHPVGGDREEPFPYPSECSPARPVRFCPSRDGFSNRVSLRSPVMRMKNQLGSTTNRSRCLTEQEAYRNRSRPAWRDDSFNDIRLKRGRV</sequence>
<dbReference type="OrthoDB" id="758862at2759"/>
<dbReference type="PANTHER" id="PTHR34536">
    <property type="entry name" value="DENTIN SIALOPHOSPHOPROTEIN-LIKE PROTEIN"/>
    <property type="match status" value="1"/>
</dbReference>
<feature type="compositionally biased region" description="Basic and acidic residues" evidence="2">
    <location>
        <begin position="1123"/>
        <end position="1140"/>
    </location>
</feature>
<dbReference type="Pfam" id="PF00076">
    <property type="entry name" value="RRM_1"/>
    <property type="match status" value="1"/>
</dbReference>
<feature type="region of interest" description="Disordered" evidence="2">
    <location>
        <begin position="911"/>
        <end position="931"/>
    </location>
</feature>
<feature type="compositionally biased region" description="Polar residues" evidence="2">
    <location>
        <begin position="1375"/>
        <end position="1390"/>
    </location>
</feature>
<feature type="region of interest" description="Disordered" evidence="2">
    <location>
        <begin position="1529"/>
        <end position="1559"/>
    </location>
</feature>
<feature type="compositionally biased region" description="Polar residues" evidence="2">
    <location>
        <begin position="341"/>
        <end position="350"/>
    </location>
</feature>
<feature type="compositionally biased region" description="Polar residues" evidence="2">
    <location>
        <begin position="1141"/>
        <end position="1158"/>
    </location>
</feature>
<accession>A0A9E7L6T6</accession>
<feature type="compositionally biased region" description="Polar residues" evidence="2">
    <location>
        <begin position="1275"/>
        <end position="1284"/>
    </location>
</feature>
<dbReference type="InterPro" id="IPR000504">
    <property type="entry name" value="RRM_dom"/>
</dbReference>
<proteinExistence type="predicted"/>
<feature type="compositionally biased region" description="Polar residues" evidence="2">
    <location>
        <begin position="661"/>
        <end position="672"/>
    </location>
</feature>
<feature type="region of interest" description="Disordered" evidence="2">
    <location>
        <begin position="1209"/>
        <end position="1230"/>
    </location>
</feature>
<dbReference type="SMART" id="SM00360">
    <property type="entry name" value="RRM"/>
    <property type="match status" value="1"/>
</dbReference>
<dbReference type="InterPro" id="IPR012677">
    <property type="entry name" value="Nucleotide-bd_a/b_plait_sf"/>
</dbReference>
<dbReference type="Gene3D" id="3.30.70.330">
    <property type="match status" value="1"/>
</dbReference>
<evidence type="ECO:0000259" key="3">
    <source>
        <dbReference type="PROSITE" id="PS50102"/>
    </source>
</evidence>
<feature type="domain" description="RRM" evidence="3">
    <location>
        <begin position="55"/>
        <end position="118"/>
    </location>
</feature>
<feature type="region of interest" description="Disordered" evidence="2">
    <location>
        <begin position="1254"/>
        <end position="1398"/>
    </location>
</feature>
<dbReference type="InterPro" id="IPR035979">
    <property type="entry name" value="RBD_domain_sf"/>
</dbReference>
<dbReference type="PANTHER" id="PTHR34536:SF4">
    <property type="entry name" value="BTZ DOMAIN-CONTAINING PROTEIN"/>
    <property type="match status" value="1"/>
</dbReference>
<name>A0A9E7L6T6_9LILI</name>
<gene>
    <name evidence="4" type="ORF">MUK42_36837</name>
</gene>
<dbReference type="Proteomes" id="UP001055439">
    <property type="component" value="Chromosome 9"/>
</dbReference>
<feature type="region of interest" description="Disordered" evidence="2">
    <location>
        <begin position="604"/>
        <end position="623"/>
    </location>
</feature>
<dbReference type="FunFam" id="3.30.70.330:FF:000272">
    <property type="entry name" value="Serine/arginine-rich splicing factor RS2Z32"/>
    <property type="match status" value="1"/>
</dbReference>
<dbReference type="SUPFAM" id="SSF54928">
    <property type="entry name" value="RNA-binding domain, RBD"/>
    <property type="match status" value="1"/>
</dbReference>
<protein>
    <recommendedName>
        <fullName evidence="3">RRM domain-containing protein</fullName>
    </recommendedName>
</protein>
<feature type="compositionally biased region" description="Basic and acidic residues" evidence="2">
    <location>
        <begin position="232"/>
        <end position="244"/>
    </location>
</feature>
<feature type="compositionally biased region" description="Low complexity" evidence="2">
    <location>
        <begin position="1317"/>
        <end position="1329"/>
    </location>
</feature>
<feature type="region of interest" description="Disordered" evidence="2">
    <location>
        <begin position="232"/>
        <end position="416"/>
    </location>
</feature>
<feature type="region of interest" description="Disordered" evidence="2">
    <location>
        <begin position="1123"/>
        <end position="1176"/>
    </location>
</feature>
<feature type="region of interest" description="Disordered" evidence="2">
    <location>
        <begin position="1596"/>
        <end position="1626"/>
    </location>
</feature>
<feature type="compositionally biased region" description="Polar residues" evidence="2">
    <location>
        <begin position="914"/>
        <end position="931"/>
    </location>
</feature>
<reference evidence="4" key="1">
    <citation type="submission" date="2022-05" db="EMBL/GenBank/DDBJ databases">
        <title>The Musa troglodytarum L. genome provides insights into the mechanism of non-climacteric behaviour and enrichment of carotenoids.</title>
        <authorList>
            <person name="Wang J."/>
        </authorList>
    </citation>
    <scope>NUCLEOTIDE SEQUENCE</scope>
    <source>
        <tissue evidence="4">Leaf</tissue>
    </source>
</reference>
<dbReference type="GO" id="GO:0003723">
    <property type="term" value="F:RNA binding"/>
    <property type="evidence" value="ECO:0007669"/>
    <property type="project" value="UniProtKB-UniRule"/>
</dbReference>
<keyword evidence="1" id="KW-0694">RNA-binding</keyword>
<evidence type="ECO:0000313" key="5">
    <source>
        <dbReference type="Proteomes" id="UP001055439"/>
    </source>
</evidence>
<dbReference type="PROSITE" id="PS50102">
    <property type="entry name" value="RRM"/>
    <property type="match status" value="1"/>
</dbReference>
<evidence type="ECO:0000256" key="1">
    <source>
        <dbReference type="PROSITE-ProRule" id="PRU00176"/>
    </source>
</evidence>
<keyword evidence="5" id="KW-1185">Reference proteome</keyword>
<feature type="compositionally biased region" description="Basic and acidic residues" evidence="2">
    <location>
        <begin position="1330"/>
        <end position="1347"/>
    </location>
</feature>
<feature type="region of interest" description="Disordered" evidence="2">
    <location>
        <begin position="661"/>
        <end position="681"/>
    </location>
</feature>
<feature type="compositionally biased region" description="Basic and acidic residues" evidence="2">
    <location>
        <begin position="604"/>
        <end position="615"/>
    </location>
</feature>